<reference evidence="15 16" key="1">
    <citation type="submission" date="2015-03" db="EMBL/GenBank/DDBJ databases">
        <title>RNA-seq based gene annotation and comparative genomics of four Zymoseptoria species reveal species-specific pathogenicity related genes and transposable element activity.</title>
        <authorList>
            <person name="Grandaubert J."/>
            <person name="Bhattacharyya A."/>
            <person name="Stukenbrock E.H."/>
        </authorList>
    </citation>
    <scope>NUCLEOTIDE SEQUENCE [LARGE SCALE GENOMIC DNA]</scope>
    <source>
        <strain evidence="15 16">Zb18110</strain>
    </source>
</reference>
<evidence type="ECO:0000256" key="3">
    <source>
        <dbReference type="ARBA" id="ARBA00022598"/>
    </source>
</evidence>
<evidence type="ECO:0000256" key="11">
    <source>
        <dbReference type="SAM" id="MobiDB-lite"/>
    </source>
</evidence>
<comment type="similarity">
    <text evidence="1 10">Belongs to the class-I aminoacyl-tRNA synthetase family.</text>
</comment>
<dbReference type="Pfam" id="PF24810">
    <property type="entry name" value="RBD_LARS1"/>
    <property type="match status" value="1"/>
</dbReference>
<keyword evidence="16" id="KW-1185">Reference proteome</keyword>
<keyword evidence="3 10" id="KW-0436">Ligase</keyword>
<dbReference type="Proteomes" id="UP000033647">
    <property type="component" value="Unassembled WGS sequence"/>
</dbReference>
<dbReference type="GO" id="GO:0006429">
    <property type="term" value="P:leucyl-tRNA aminoacylation"/>
    <property type="evidence" value="ECO:0007669"/>
    <property type="project" value="EnsemblFungi"/>
</dbReference>
<dbReference type="Gene3D" id="3.40.50.620">
    <property type="entry name" value="HUPs"/>
    <property type="match status" value="1"/>
</dbReference>
<dbReference type="SUPFAM" id="SSF47323">
    <property type="entry name" value="Anticodon-binding domain of a subclass of class I aminoacyl-tRNA synthetases"/>
    <property type="match status" value="1"/>
</dbReference>
<dbReference type="EMBL" id="LAFY01000473">
    <property type="protein sequence ID" value="KJX97529.1"/>
    <property type="molecule type" value="Genomic_DNA"/>
</dbReference>
<dbReference type="STRING" id="1047168.A0A0F4GJE3"/>
<dbReference type="PANTHER" id="PTHR45794:SF1">
    <property type="entry name" value="LEUCINE--TRNA LIGASE, CYTOPLASMIC"/>
    <property type="match status" value="1"/>
</dbReference>
<evidence type="ECO:0000313" key="15">
    <source>
        <dbReference type="EMBL" id="KJX97529.1"/>
    </source>
</evidence>
<dbReference type="Pfam" id="PF08264">
    <property type="entry name" value="Anticodon_1"/>
    <property type="match status" value="1"/>
</dbReference>
<evidence type="ECO:0000259" key="13">
    <source>
        <dbReference type="Pfam" id="PF08264"/>
    </source>
</evidence>
<name>A0A0F4GJE3_9PEZI</name>
<dbReference type="InterPro" id="IPR002300">
    <property type="entry name" value="aa-tRNA-synth_Ia"/>
</dbReference>
<evidence type="ECO:0000256" key="10">
    <source>
        <dbReference type="RuleBase" id="RU363035"/>
    </source>
</evidence>
<evidence type="ECO:0000256" key="1">
    <source>
        <dbReference type="ARBA" id="ARBA00005594"/>
    </source>
</evidence>
<evidence type="ECO:0000256" key="5">
    <source>
        <dbReference type="ARBA" id="ARBA00022840"/>
    </source>
</evidence>
<keyword evidence="4 10" id="KW-0547">Nucleotide-binding</keyword>
<dbReference type="SUPFAM" id="SSF52374">
    <property type="entry name" value="Nucleotidylyl transferase"/>
    <property type="match status" value="1"/>
</dbReference>
<evidence type="ECO:0000256" key="6">
    <source>
        <dbReference type="ARBA" id="ARBA00022917"/>
    </source>
</evidence>
<evidence type="ECO:0000259" key="14">
    <source>
        <dbReference type="Pfam" id="PF24810"/>
    </source>
</evidence>
<dbReference type="InterPro" id="IPR009008">
    <property type="entry name" value="Val/Leu/Ile-tRNA-synth_edit"/>
</dbReference>
<dbReference type="OrthoDB" id="10249672at2759"/>
<evidence type="ECO:0000256" key="9">
    <source>
        <dbReference type="ARBA" id="ARBA00047469"/>
    </source>
</evidence>
<evidence type="ECO:0000313" key="16">
    <source>
        <dbReference type="Proteomes" id="UP000033647"/>
    </source>
</evidence>
<dbReference type="PANTHER" id="PTHR45794">
    <property type="entry name" value="LEUCYL-TRNA SYNTHETASE"/>
    <property type="match status" value="1"/>
</dbReference>
<evidence type="ECO:0000256" key="8">
    <source>
        <dbReference type="ARBA" id="ARBA00030520"/>
    </source>
</evidence>
<dbReference type="GO" id="GO:0004823">
    <property type="term" value="F:leucine-tRNA ligase activity"/>
    <property type="evidence" value="ECO:0007669"/>
    <property type="project" value="UniProtKB-EC"/>
</dbReference>
<keyword evidence="6 10" id="KW-0648">Protein biosynthesis</keyword>
<dbReference type="GO" id="GO:0005737">
    <property type="term" value="C:cytoplasm"/>
    <property type="evidence" value="ECO:0007669"/>
    <property type="project" value="EnsemblFungi"/>
</dbReference>
<dbReference type="EC" id="6.1.1.4" evidence="2"/>
<evidence type="ECO:0000256" key="2">
    <source>
        <dbReference type="ARBA" id="ARBA00013164"/>
    </source>
</evidence>
<dbReference type="InterPro" id="IPR001412">
    <property type="entry name" value="aa-tRNA-synth_I_CS"/>
</dbReference>
<dbReference type="InterPro" id="IPR014729">
    <property type="entry name" value="Rossmann-like_a/b/a_fold"/>
</dbReference>
<evidence type="ECO:0000256" key="7">
    <source>
        <dbReference type="ARBA" id="ARBA00023146"/>
    </source>
</evidence>
<keyword evidence="5 10" id="KW-0067">ATP-binding</keyword>
<dbReference type="Gene3D" id="3.90.740.10">
    <property type="entry name" value="Valyl/Leucyl/Isoleucyl-tRNA synthetase, editing domain"/>
    <property type="match status" value="1"/>
</dbReference>
<protein>
    <recommendedName>
        <fullName evidence="2">leucine--tRNA ligase</fullName>
        <ecNumber evidence="2">6.1.1.4</ecNumber>
    </recommendedName>
    <alternativeName>
        <fullName evidence="8">Leucyl-tRNA synthetase</fullName>
    </alternativeName>
</protein>
<dbReference type="GO" id="GO:0002161">
    <property type="term" value="F:aminoacyl-tRNA deacylase activity"/>
    <property type="evidence" value="ECO:0007669"/>
    <property type="project" value="InterPro"/>
</dbReference>
<dbReference type="InterPro" id="IPR013155">
    <property type="entry name" value="M/V/L/I-tRNA-synth_anticd-bd"/>
</dbReference>
<dbReference type="FunFam" id="3.90.740.10:FF:000001">
    <property type="entry name" value="Leucine--tRNA ligase, cytoplasmic"/>
    <property type="match status" value="1"/>
</dbReference>
<evidence type="ECO:0000259" key="12">
    <source>
        <dbReference type="Pfam" id="PF00133"/>
    </source>
</evidence>
<dbReference type="GO" id="GO:0005524">
    <property type="term" value="F:ATP binding"/>
    <property type="evidence" value="ECO:0007669"/>
    <property type="project" value="UniProtKB-KW"/>
</dbReference>
<dbReference type="GO" id="GO:1990825">
    <property type="term" value="F:sequence-specific mRNA binding"/>
    <property type="evidence" value="ECO:0007669"/>
    <property type="project" value="EnsemblFungi"/>
</dbReference>
<dbReference type="AlphaFoldDB" id="A0A0F4GJE3"/>
<dbReference type="InterPro" id="IPR055416">
    <property type="entry name" value="RBD_LARS1"/>
</dbReference>
<comment type="catalytic activity">
    <reaction evidence="9">
        <text>tRNA(Leu) + L-leucine + ATP = L-leucyl-tRNA(Leu) + AMP + diphosphate</text>
        <dbReference type="Rhea" id="RHEA:11688"/>
        <dbReference type="Rhea" id="RHEA-COMP:9613"/>
        <dbReference type="Rhea" id="RHEA-COMP:9622"/>
        <dbReference type="ChEBI" id="CHEBI:30616"/>
        <dbReference type="ChEBI" id="CHEBI:33019"/>
        <dbReference type="ChEBI" id="CHEBI:57427"/>
        <dbReference type="ChEBI" id="CHEBI:78442"/>
        <dbReference type="ChEBI" id="CHEBI:78494"/>
        <dbReference type="ChEBI" id="CHEBI:456215"/>
        <dbReference type="EC" id="6.1.1.4"/>
    </reaction>
</comment>
<feature type="domain" description="Aminoacyl-tRNA synthetase class Ia" evidence="12">
    <location>
        <begin position="215"/>
        <end position="804"/>
    </location>
</feature>
<keyword evidence="7 10" id="KW-0030">Aminoacyl-tRNA synthetase</keyword>
<gene>
    <name evidence="15" type="ORF">TI39_contig481g00041</name>
</gene>
<feature type="region of interest" description="Disordered" evidence="11">
    <location>
        <begin position="1116"/>
        <end position="1147"/>
    </location>
</feature>
<dbReference type="PROSITE" id="PS00178">
    <property type="entry name" value="AA_TRNA_LIGASE_I"/>
    <property type="match status" value="1"/>
</dbReference>
<evidence type="ECO:0000256" key="4">
    <source>
        <dbReference type="ARBA" id="ARBA00022741"/>
    </source>
</evidence>
<feature type="domain" description="Aminoacyl-tRNA synthetase class Ia" evidence="12">
    <location>
        <begin position="67"/>
        <end position="134"/>
    </location>
</feature>
<feature type="region of interest" description="Disordered" evidence="11">
    <location>
        <begin position="151"/>
        <end position="173"/>
    </location>
</feature>
<dbReference type="NCBIfam" id="TIGR00395">
    <property type="entry name" value="leuS_arch"/>
    <property type="match status" value="1"/>
</dbReference>
<proteinExistence type="inferred from homology"/>
<dbReference type="SUPFAM" id="SSF50677">
    <property type="entry name" value="ValRS/IleRS/LeuRS editing domain"/>
    <property type="match status" value="1"/>
</dbReference>
<dbReference type="GO" id="GO:1903432">
    <property type="term" value="P:regulation of TORC1 signaling"/>
    <property type="evidence" value="ECO:0007669"/>
    <property type="project" value="EnsemblFungi"/>
</dbReference>
<dbReference type="InterPro" id="IPR009080">
    <property type="entry name" value="tRNAsynth_Ia_anticodon-bd"/>
</dbReference>
<feature type="domain" description="Leucine--tRNA ligase RagD-binding" evidence="14">
    <location>
        <begin position="1015"/>
        <end position="1068"/>
    </location>
</feature>
<organism evidence="15 16">
    <name type="scientific">Zymoseptoria brevis</name>
    <dbReference type="NCBI Taxonomy" id="1047168"/>
    <lineage>
        <taxon>Eukaryota</taxon>
        <taxon>Fungi</taxon>
        <taxon>Dikarya</taxon>
        <taxon>Ascomycota</taxon>
        <taxon>Pezizomycotina</taxon>
        <taxon>Dothideomycetes</taxon>
        <taxon>Dothideomycetidae</taxon>
        <taxon>Mycosphaerellales</taxon>
        <taxon>Mycosphaerellaceae</taxon>
        <taxon>Zymoseptoria</taxon>
    </lineage>
</organism>
<accession>A0A0F4GJE3</accession>
<dbReference type="InterPro" id="IPR004493">
    <property type="entry name" value="Leu-tRNA-synth_Ia_arc/euk"/>
</dbReference>
<feature type="domain" description="Methionyl/Valyl/Leucyl/Isoleucyl-tRNA synthetase anticodon-binding" evidence="13">
    <location>
        <begin position="865"/>
        <end position="985"/>
    </location>
</feature>
<dbReference type="Pfam" id="PF00133">
    <property type="entry name" value="tRNA-synt_1"/>
    <property type="match status" value="2"/>
</dbReference>
<comment type="caution">
    <text evidence="15">The sequence shown here is derived from an EMBL/GenBank/DDBJ whole genome shotgun (WGS) entry which is preliminary data.</text>
</comment>
<sequence length="1154" mass="130259">MAAVQATKEALAPTQQAGTFKIENTEKRDTLMASEKKYQKLWADRKIFEQNAPTLEDVPFHSITPAELRKKVPKYMVTMAYPYVNGTPHAGHSFTASKLEFAVGWARMQGKRALYPQGFHCTGMPIKACADKLVREIENFGQNFENCPVDAVKDENKDPAPPAPTQQVTKEDVTKFSAKKSKVNAKTNVALKYQFQIMLAQGIPIEEIHKFAEPQHWLQYFPPLWKRDLDNMGCRVDWRRSMVTTDANPYYDAFVRWQVNRLKELGKIKFGKRYTVYSPKDGQACMDHDRASGEGVGVQEYTAIKLGVKEWAEAAKSKVEGKVPEGGVVYFVPATLRPETMYGQTCCFVGPAITYGIYEVVKGKEYYFISDRAARNMAFQSIFPTWGEFPKVAELQGSDVIGTLVNAPSSFMKDGVRILPMETVKASKGTGVVSCVPSDSPDDYATIMDLSKKAEYYKIKKEWVDFEILPIIETPSYGNLTAKFLVESMKINSPKDAKQLAEAKDLAYKEGFYKGKMIYGEFAGRSVEEAKPLVRQQMIDAKDAFAYAEPDGQVVSRSGDECVAGHLDQWFMNYGTPEKSGDPEWQPTVLKHVMNEDGNGLNLFTTEAKNSFEQVLFWLAQWACARSYGLGTKLPWDQSQLVESLSDSTIYMSYYTIAHFLHKDIFGKEKGIGNIAPEEMTDEIWDWLFCRAETIPQGSTIKEETLHRMRREFEYWYPLDLRVSGKDLIQNHLTFFLYVHIALFPPEYWPRAVRANGHLLLNGEKMSKSTGNFLTLYDATAKFGADATRIALADAGDSIEDANFDESVANSNILRMYELRQWCESVINDARLLKDGETYAQITKSERHKNNDSVMRTGEKMFWDELFENEINGLVREAGKQYDATNYKAALKSGLYDFTIARDFYREATKAAGIGMHFDLVKRYVELQALMVTVVAPHWAEHIWLEVLKKDDSVQNALFPEVPDQQPNLTAAREYVRNTSSNITSAEGAQLKKMQKGKQTSYDPKKDKKLSIFCARKYPAWQDGIIDIVRQNFVDMKLDVSAVSKSIPKAESKKAMPFVQVLKKSLETGIEPSTVFERKLAFDEVKVLLEMVAGLQQIVQKCAVVEVVVVEDEGKKGSVAGGSESVNQGEERTALPQSAENAVPGQPTFFFENV</sequence>